<organism evidence="2 3">
    <name type="scientific">Seiridium cardinale</name>
    <dbReference type="NCBI Taxonomy" id="138064"/>
    <lineage>
        <taxon>Eukaryota</taxon>
        <taxon>Fungi</taxon>
        <taxon>Dikarya</taxon>
        <taxon>Ascomycota</taxon>
        <taxon>Pezizomycotina</taxon>
        <taxon>Sordariomycetes</taxon>
        <taxon>Xylariomycetidae</taxon>
        <taxon>Amphisphaeriales</taxon>
        <taxon>Sporocadaceae</taxon>
        <taxon>Seiridium</taxon>
    </lineage>
</organism>
<evidence type="ECO:0000313" key="3">
    <source>
        <dbReference type="Proteomes" id="UP001465668"/>
    </source>
</evidence>
<reference evidence="2 3" key="1">
    <citation type="submission" date="2024-02" db="EMBL/GenBank/DDBJ databases">
        <title>First draft genome assembly of two strains of Seiridium cardinale.</title>
        <authorList>
            <person name="Emiliani G."/>
            <person name="Scali E."/>
        </authorList>
    </citation>
    <scope>NUCLEOTIDE SEQUENCE [LARGE SCALE GENOMIC DNA]</scope>
    <source>
        <strain evidence="2 3">BM-138-000479</strain>
    </source>
</reference>
<feature type="region of interest" description="Disordered" evidence="1">
    <location>
        <begin position="239"/>
        <end position="267"/>
    </location>
</feature>
<proteinExistence type="predicted"/>
<feature type="region of interest" description="Disordered" evidence="1">
    <location>
        <begin position="324"/>
        <end position="352"/>
    </location>
</feature>
<evidence type="ECO:0000256" key="1">
    <source>
        <dbReference type="SAM" id="MobiDB-lite"/>
    </source>
</evidence>
<dbReference type="Proteomes" id="UP001465668">
    <property type="component" value="Unassembled WGS sequence"/>
</dbReference>
<accession>A0ABR2XQY9</accession>
<dbReference type="PANTHER" id="PTHR31904:SF1">
    <property type="entry name" value="BYPASS OF STOP CODON PROTEIN 5-RELATED"/>
    <property type="match status" value="1"/>
</dbReference>
<protein>
    <submittedName>
        <fullName evidence="2">Uncharacterized protein</fullName>
    </submittedName>
</protein>
<name>A0ABR2XQY9_9PEZI</name>
<keyword evidence="3" id="KW-1185">Reference proteome</keyword>
<gene>
    <name evidence="2" type="ORF">SCAR479_07344</name>
</gene>
<feature type="compositionally biased region" description="Polar residues" evidence="1">
    <location>
        <begin position="324"/>
        <end position="333"/>
    </location>
</feature>
<dbReference type="InterPro" id="IPR039634">
    <property type="entry name" value="Bul1-like"/>
</dbReference>
<evidence type="ECO:0000313" key="2">
    <source>
        <dbReference type="EMBL" id="KAK9776124.1"/>
    </source>
</evidence>
<feature type="compositionally biased region" description="Polar residues" evidence="1">
    <location>
        <begin position="246"/>
        <end position="267"/>
    </location>
</feature>
<dbReference type="PANTHER" id="PTHR31904">
    <property type="entry name" value="BYPASS OF STOP CODON PROTEIN 5-RELATED"/>
    <property type="match status" value="1"/>
</dbReference>
<sequence>MPLPRTLNRRSQGPTTVGLYHIPFEFVVPASLSTSACSHSGADAIRNEHLCPPPSTASWDKYDCSSKIARVNYSIQSQVQLHDNERTVLDISEQVNILPAAYERPPLEINEKDTLYSMASLRSARLQFRTRSWLTASVSQPRAVMIGPDRCPQSPNFAQVRLTFGSSSNRLSPPGSMKAKLRLVAMTYASNREVHVFPNMNSAGGDLQYTTYKHNITLAPHTTDKIQWERCNNRQGVAADPDVIEPSTSSTMNQRGPQSEATVSNSHSSHLHIPIEFHLDKTVFVPTFHSCFISRVYVLELTLSFPDQKFGPSINLRAPLQIGVSSDGTSQRAPSDLVEDDSPPGYETFCPNNVQRERDTRLERETLSMYALGQ</sequence>
<dbReference type="EMBL" id="JARVKM010000030">
    <property type="protein sequence ID" value="KAK9776124.1"/>
    <property type="molecule type" value="Genomic_DNA"/>
</dbReference>
<comment type="caution">
    <text evidence="2">The sequence shown here is derived from an EMBL/GenBank/DDBJ whole genome shotgun (WGS) entry which is preliminary data.</text>
</comment>